<gene>
    <name evidence="1" type="ORF">EG240_01310</name>
</gene>
<dbReference type="InterPro" id="IPR008497">
    <property type="entry name" value="DUF779"/>
</dbReference>
<reference evidence="1 2" key="1">
    <citation type="submission" date="2018-11" db="EMBL/GenBank/DDBJ databases">
        <title>Flavobacterium sp. nov., YIM 102701-2 draft genome.</title>
        <authorList>
            <person name="Li G."/>
            <person name="Jiang Y."/>
        </authorList>
    </citation>
    <scope>NUCLEOTIDE SEQUENCE [LARGE SCALE GENOMIC DNA]</scope>
    <source>
        <strain evidence="1 2">YIM 102701-2</strain>
    </source>
</reference>
<accession>A0A3P3WDA5</accession>
<sequence length="129" mass="14862">MTSLKRLSATPKAIELVKELEAEFGPLMFYQAGGCCEGTQPMCFKKGGYFPRMKDVCIGQILDYDFWIDCDLFEYWKNAHFELDVIDGFGTGGFSLEIPKGKTFKINYTLFTPDELEILNQEEIKRFRS</sequence>
<dbReference type="PIRSF" id="PIRSF009151">
    <property type="entry name" value="DUF779"/>
    <property type="match status" value="1"/>
</dbReference>
<dbReference type="OrthoDB" id="3725739at2"/>
<proteinExistence type="predicted"/>
<organism evidence="1 2">
    <name type="scientific">Paenimyroides tangerinum</name>
    <dbReference type="NCBI Taxonomy" id="2488728"/>
    <lineage>
        <taxon>Bacteria</taxon>
        <taxon>Pseudomonadati</taxon>
        <taxon>Bacteroidota</taxon>
        <taxon>Flavobacteriia</taxon>
        <taxon>Flavobacteriales</taxon>
        <taxon>Flavobacteriaceae</taxon>
        <taxon>Paenimyroides</taxon>
    </lineage>
</organism>
<evidence type="ECO:0000313" key="1">
    <source>
        <dbReference type="EMBL" id="RRJ93141.1"/>
    </source>
</evidence>
<evidence type="ECO:0000313" key="2">
    <source>
        <dbReference type="Proteomes" id="UP000275719"/>
    </source>
</evidence>
<protein>
    <submittedName>
        <fullName evidence="1">DUF779 domain-containing protein</fullName>
    </submittedName>
</protein>
<name>A0A3P3WDA5_9FLAO</name>
<keyword evidence="2" id="KW-1185">Reference proteome</keyword>
<dbReference type="RefSeq" id="WP_125016620.1">
    <property type="nucleotide sequence ID" value="NZ_RQVQ01000002.1"/>
</dbReference>
<comment type="caution">
    <text evidence="1">The sequence shown here is derived from an EMBL/GenBank/DDBJ whole genome shotgun (WGS) entry which is preliminary data.</text>
</comment>
<dbReference type="Pfam" id="PF05610">
    <property type="entry name" value="DUF779"/>
    <property type="match status" value="1"/>
</dbReference>
<dbReference type="EMBL" id="RQVQ01000002">
    <property type="protein sequence ID" value="RRJ93141.1"/>
    <property type="molecule type" value="Genomic_DNA"/>
</dbReference>
<dbReference type="AlphaFoldDB" id="A0A3P3WDA5"/>
<dbReference type="Proteomes" id="UP000275719">
    <property type="component" value="Unassembled WGS sequence"/>
</dbReference>